<protein>
    <recommendedName>
        <fullName evidence="4">AAA+ ATPase domain-containing protein</fullName>
    </recommendedName>
</protein>
<feature type="region of interest" description="Disordered" evidence="1">
    <location>
        <begin position="1"/>
        <end position="24"/>
    </location>
</feature>
<dbReference type="Proteomes" id="UP001498398">
    <property type="component" value="Unassembled WGS sequence"/>
</dbReference>
<sequence length="763" mass="87879">MKRSYSAEELPGQKRSRLTPPPHDSSQFCELLAFRPTNYPPSHPPVGFSRNYRLPVSSGMTLPKLQELVVNQVSDQQHQWEPYKIDGLRRVDSLDPKIVSQSLKNGRIDVKALTDSILTVGDVFADQLNNANDDVHIVILPKVWTSKSLVPQGTWNAFMEKLRQPNRIIPEPNPLYIQRAQVRLLYNLLLERRIVQLKGPPSSGKSTFLDQLGDFICNNDPEAILVRVQGGWDGEKSLEEIFEKHFASPQVHAEPLADLLKNRFLGKMGGENIFILHDEIQSTYKHSEFWRHTYDNLRARSNLYLACCSCYGSDSSYADHSELGPQTADNSPRRHSVLLEGPQQVILNQNPRLIQPYHTLQLALTREEYDSYRALQPKIADNLSDRFWDVSNGHIGAIAALYDFVRQYSSHQFRKLIDDTINTGDRMSSKLAPFDLKLLRRVLGYSTSGMTKYTKEVGLADVLTLTPEPGAPGHNLFVRHLTQPSSFTKGIPIPHQNHHPDRTNYMTLLAFHKELYYETEKIPDIVKDCVRLGYAILDRVPYRGDLNIRVAKFASPLHRYVVAATHLEKMSIRNAVLETSILDFVLRVLSNFEQQELLKFVVMHLLECHYQMEFYRVANQIYKRAVMLTPEFFVMEDQHRIDFYVADKKWGIELLRDGKRGQEHIEAFDEDGKYHHFMKEGYITEYLLLDCRKNNSYSRRNIKHLYHAVFEDNYKSVSVYDDFGNCKLTPHLLTNRNEPPLHLETDPALLGVKAKDLETEGHS</sequence>
<name>A0ABR1IXC3_9AGAR</name>
<keyword evidence="3" id="KW-1185">Reference proteome</keyword>
<dbReference type="SUPFAM" id="SSF52540">
    <property type="entry name" value="P-loop containing nucleoside triphosphate hydrolases"/>
    <property type="match status" value="1"/>
</dbReference>
<evidence type="ECO:0000256" key="1">
    <source>
        <dbReference type="SAM" id="MobiDB-lite"/>
    </source>
</evidence>
<reference evidence="2 3" key="1">
    <citation type="submission" date="2024-01" db="EMBL/GenBank/DDBJ databases">
        <title>A draft genome for the cacao thread blight pathogen Marasmiellus scandens.</title>
        <authorList>
            <person name="Baruah I.K."/>
            <person name="Leung J."/>
            <person name="Bukari Y."/>
            <person name="Amoako-Attah I."/>
            <person name="Meinhardt L.W."/>
            <person name="Bailey B.A."/>
            <person name="Cohen S.P."/>
        </authorList>
    </citation>
    <scope>NUCLEOTIDE SEQUENCE [LARGE SCALE GENOMIC DNA]</scope>
    <source>
        <strain evidence="2 3">GH-19</strain>
    </source>
</reference>
<comment type="caution">
    <text evidence="2">The sequence shown here is derived from an EMBL/GenBank/DDBJ whole genome shotgun (WGS) entry which is preliminary data.</text>
</comment>
<organism evidence="2 3">
    <name type="scientific">Marasmiellus scandens</name>
    <dbReference type="NCBI Taxonomy" id="2682957"/>
    <lineage>
        <taxon>Eukaryota</taxon>
        <taxon>Fungi</taxon>
        <taxon>Dikarya</taxon>
        <taxon>Basidiomycota</taxon>
        <taxon>Agaricomycotina</taxon>
        <taxon>Agaricomycetes</taxon>
        <taxon>Agaricomycetidae</taxon>
        <taxon>Agaricales</taxon>
        <taxon>Marasmiineae</taxon>
        <taxon>Omphalotaceae</taxon>
        <taxon>Marasmiellus</taxon>
    </lineage>
</organism>
<dbReference type="InterPro" id="IPR027417">
    <property type="entry name" value="P-loop_NTPase"/>
</dbReference>
<evidence type="ECO:0000313" key="2">
    <source>
        <dbReference type="EMBL" id="KAK7443730.1"/>
    </source>
</evidence>
<evidence type="ECO:0000313" key="3">
    <source>
        <dbReference type="Proteomes" id="UP001498398"/>
    </source>
</evidence>
<gene>
    <name evidence="2" type="ORF">VKT23_015512</name>
</gene>
<evidence type="ECO:0008006" key="4">
    <source>
        <dbReference type="Google" id="ProtNLM"/>
    </source>
</evidence>
<proteinExistence type="predicted"/>
<dbReference type="EMBL" id="JBANRG010000053">
    <property type="protein sequence ID" value="KAK7443730.1"/>
    <property type="molecule type" value="Genomic_DNA"/>
</dbReference>
<accession>A0ABR1IXC3</accession>